<dbReference type="Pfam" id="PF00395">
    <property type="entry name" value="SLH"/>
    <property type="match status" value="2"/>
</dbReference>
<keyword evidence="4" id="KW-1185">Reference proteome</keyword>
<organism evidence="3 4">
    <name type="scientific">Texcoconibacillus texcoconensis</name>
    <dbReference type="NCBI Taxonomy" id="1095777"/>
    <lineage>
        <taxon>Bacteria</taxon>
        <taxon>Bacillati</taxon>
        <taxon>Bacillota</taxon>
        <taxon>Bacilli</taxon>
        <taxon>Bacillales</taxon>
        <taxon>Bacillaceae</taxon>
        <taxon>Texcoconibacillus</taxon>
    </lineage>
</organism>
<comment type="caution">
    <text evidence="3">The sequence shown here is derived from an EMBL/GenBank/DDBJ whole genome shotgun (WGS) entry which is preliminary data.</text>
</comment>
<dbReference type="EMBL" id="JACHHB010000021">
    <property type="protein sequence ID" value="MBB5175050.1"/>
    <property type="molecule type" value="Genomic_DNA"/>
</dbReference>
<gene>
    <name evidence="3" type="ORF">HNQ41_003276</name>
</gene>
<feature type="domain" description="SLH" evidence="2">
    <location>
        <begin position="1"/>
        <end position="63"/>
    </location>
</feature>
<dbReference type="AlphaFoldDB" id="A0A840QUN1"/>
<accession>A0A840QUN1</accession>
<evidence type="ECO:0000256" key="1">
    <source>
        <dbReference type="ARBA" id="ARBA00022729"/>
    </source>
</evidence>
<keyword evidence="1" id="KW-0732">Signal</keyword>
<dbReference type="RefSeq" id="WP_184665452.1">
    <property type="nucleotide sequence ID" value="NZ_JACHHB010000021.1"/>
</dbReference>
<name>A0A840QUN1_9BACI</name>
<reference evidence="3 4" key="1">
    <citation type="submission" date="2020-08" db="EMBL/GenBank/DDBJ databases">
        <title>Genomic Encyclopedia of Type Strains, Phase IV (KMG-IV): sequencing the most valuable type-strain genomes for metagenomic binning, comparative biology and taxonomic classification.</title>
        <authorList>
            <person name="Goeker M."/>
        </authorList>
    </citation>
    <scope>NUCLEOTIDE SEQUENCE [LARGE SCALE GENOMIC DNA]</scope>
    <source>
        <strain evidence="3 4">DSM 24696</strain>
    </source>
</reference>
<evidence type="ECO:0000259" key="2">
    <source>
        <dbReference type="PROSITE" id="PS51272"/>
    </source>
</evidence>
<sequence>MLANFDDVDADHPYASDIAAVADLEIFKGTGEGFQPNELATREQIASVLVRAFDLAFVEENQVIFEDERSVHESHLDDVRVLASQEIARPDESTYFNPKNEITREDFASLLQRTFESVEKDDQSDELEALIEDIEDFAEPFKEGIEAAEEAGFKKTGGYVPEMGYHYINEDIDIYESPNALVYGYVDGELQLVGVEWISFGEDAESPVPGEPLQYNESNGNYDRHYYLVDNPDGQFAKFNPNVELPVVDEVSALDTETIEVTFTDEEAVEVELDEELEEGEETVTFEHEGLVFEDIELEEPVSVSVATNDLKTSAVAFTLSENAAQSDVSVTDADLSVDIYEA</sequence>
<proteinExistence type="predicted"/>
<evidence type="ECO:0000313" key="3">
    <source>
        <dbReference type="EMBL" id="MBB5175050.1"/>
    </source>
</evidence>
<dbReference type="PROSITE" id="PS51272">
    <property type="entry name" value="SLH"/>
    <property type="match status" value="1"/>
</dbReference>
<protein>
    <recommendedName>
        <fullName evidence="2">SLH domain-containing protein</fullName>
    </recommendedName>
</protein>
<dbReference type="Proteomes" id="UP000551878">
    <property type="component" value="Unassembled WGS sequence"/>
</dbReference>
<dbReference type="InterPro" id="IPR001119">
    <property type="entry name" value="SLH_dom"/>
</dbReference>
<evidence type="ECO:0000313" key="4">
    <source>
        <dbReference type="Proteomes" id="UP000551878"/>
    </source>
</evidence>